<proteinExistence type="predicted"/>
<dbReference type="AlphaFoldDB" id="A0A0W0G372"/>
<accession>A0A0W0G372</accession>
<protein>
    <submittedName>
        <fullName evidence="1">Uncharacterized protein</fullName>
    </submittedName>
</protein>
<name>A0A0W0G372_MONRR</name>
<evidence type="ECO:0000313" key="2">
    <source>
        <dbReference type="Proteomes" id="UP000054988"/>
    </source>
</evidence>
<dbReference type="EMBL" id="LATX01001258">
    <property type="protein sequence ID" value="KTB43017.1"/>
    <property type="molecule type" value="Genomic_DNA"/>
</dbReference>
<comment type="caution">
    <text evidence="1">The sequence shown here is derived from an EMBL/GenBank/DDBJ whole genome shotgun (WGS) entry which is preliminary data.</text>
</comment>
<evidence type="ECO:0000313" key="1">
    <source>
        <dbReference type="EMBL" id="KTB43017.1"/>
    </source>
</evidence>
<organism evidence="1 2">
    <name type="scientific">Moniliophthora roreri</name>
    <name type="common">Frosty pod rot fungus</name>
    <name type="synonym">Monilia roreri</name>
    <dbReference type="NCBI Taxonomy" id="221103"/>
    <lineage>
        <taxon>Eukaryota</taxon>
        <taxon>Fungi</taxon>
        <taxon>Dikarya</taxon>
        <taxon>Basidiomycota</taxon>
        <taxon>Agaricomycotina</taxon>
        <taxon>Agaricomycetes</taxon>
        <taxon>Agaricomycetidae</taxon>
        <taxon>Agaricales</taxon>
        <taxon>Marasmiineae</taxon>
        <taxon>Marasmiaceae</taxon>
        <taxon>Moniliophthora</taxon>
    </lineage>
</organism>
<gene>
    <name evidence="1" type="ORF">WG66_4379</name>
</gene>
<dbReference type="Proteomes" id="UP000054988">
    <property type="component" value="Unassembled WGS sequence"/>
</dbReference>
<reference evidence="1 2" key="1">
    <citation type="submission" date="2015-12" db="EMBL/GenBank/DDBJ databases">
        <title>Draft genome sequence of Moniliophthora roreri, the causal agent of frosty pod rot of cacao.</title>
        <authorList>
            <person name="Aime M.C."/>
            <person name="Diaz-Valderrama J.R."/>
            <person name="Kijpornyongpan T."/>
            <person name="Phillips-Mora W."/>
        </authorList>
    </citation>
    <scope>NUCLEOTIDE SEQUENCE [LARGE SCALE GENOMIC DNA]</scope>
    <source>
        <strain evidence="1 2">MCA 2952</strain>
    </source>
</reference>
<sequence length="142" mass="14850">MERVPQNDKGPPNKSTHYLPLSILLAKSDAPPHTPSSPTFPVLVSVPDAAAAAYVTATETELEHAKAYRSAIVEVSGNINVYMTANSIDSATSDVHARAHGSAHQPDNVTSATIDIHTQSAPSSPAKTIVLAMAPHSTPASY</sequence>